<feature type="domain" description="EamA" evidence="7">
    <location>
        <begin position="148"/>
        <end position="281"/>
    </location>
</feature>
<feature type="domain" description="EamA" evidence="7">
    <location>
        <begin position="7"/>
        <end position="135"/>
    </location>
</feature>
<feature type="transmembrane region" description="Helical" evidence="6">
    <location>
        <begin position="146"/>
        <end position="166"/>
    </location>
</feature>
<evidence type="ECO:0000256" key="5">
    <source>
        <dbReference type="ARBA" id="ARBA00023136"/>
    </source>
</evidence>
<evidence type="ECO:0000256" key="6">
    <source>
        <dbReference type="SAM" id="Phobius"/>
    </source>
</evidence>
<evidence type="ECO:0000313" key="9">
    <source>
        <dbReference type="Proteomes" id="UP000319756"/>
    </source>
</evidence>
<evidence type="ECO:0000256" key="1">
    <source>
        <dbReference type="ARBA" id="ARBA00004127"/>
    </source>
</evidence>
<dbReference type="KEGG" id="sale:EPH95_17085"/>
<dbReference type="EMBL" id="CP035485">
    <property type="protein sequence ID" value="QDI92684.1"/>
    <property type="molecule type" value="Genomic_DNA"/>
</dbReference>
<feature type="transmembrane region" description="Helical" evidence="6">
    <location>
        <begin position="210"/>
        <end position="227"/>
    </location>
</feature>
<name>A0A514LLE2_9BACI</name>
<feature type="transmembrane region" description="Helical" evidence="6">
    <location>
        <begin position="95"/>
        <end position="113"/>
    </location>
</feature>
<gene>
    <name evidence="8" type="ORF">EPH95_17085</name>
</gene>
<dbReference type="GO" id="GO:0016020">
    <property type="term" value="C:membrane"/>
    <property type="evidence" value="ECO:0007669"/>
    <property type="project" value="UniProtKB-SubCell"/>
</dbReference>
<feature type="transmembrane region" description="Helical" evidence="6">
    <location>
        <begin position="122"/>
        <end position="140"/>
    </location>
</feature>
<keyword evidence="4 6" id="KW-1133">Transmembrane helix</keyword>
<dbReference type="AlphaFoldDB" id="A0A514LLE2"/>
<evidence type="ECO:0000256" key="3">
    <source>
        <dbReference type="ARBA" id="ARBA00022692"/>
    </source>
</evidence>
<sequence>MKQSTINILLIVTIICISLSAIFVRLSDAPSTIMVMYRMFLGCVLLLPFVLKHIKTIPRIKKPEWFALIFAGIFLGGHFGLWFESLNHTTVASSTLILALQPAIALIGGLFFFKENIHLKTLLTIGIAFIGVLIVGGGNLNLGQDVLLGNILSFLAVFSVVFYLLIGQRNVKFLNHWVYSFLVFLIAGLTMFVYNLMANIPLTGYTANDWGVFLLLAVFPSAAHIIYNMLLNYINTTTVSMTTLGEPVGASILAMLFLNEMVTGVELIGGALILVGIYLFLRQKSGSEKVATSDQVQG</sequence>
<reference evidence="9" key="1">
    <citation type="submission" date="2019-01" db="EMBL/GenBank/DDBJ databases">
        <title>Genomic analysis of Salicibibacter sp. NKC3-5.</title>
        <authorList>
            <person name="Oh Y.J."/>
        </authorList>
    </citation>
    <scope>NUCLEOTIDE SEQUENCE [LARGE SCALE GENOMIC DNA]</scope>
    <source>
        <strain evidence="9">NKC3-5</strain>
    </source>
</reference>
<dbReference type="Pfam" id="PF00892">
    <property type="entry name" value="EamA"/>
    <property type="match status" value="2"/>
</dbReference>
<feature type="transmembrane region" description="Helical" evidence="6">
    <location>
        <begin position="63"/>
        <end position="83"/>
    </location>
</feature>
<feature type="transmembrane region" description="Helical" evidence="6">
    <location>
        <begin position="178"/>
        <end position="198"/>
    </location>
</feature>
<dbReference type="OrthoDB" id="9790852at2"/>
<evidence type="ECO:0000259" key="7">
    <source>
        <dbReference type="Pfam" id="PF00892"/>
    </source>
</evidence>
<organism evidence="8 9">
    <name type="scientific">Salicibibacter halophilus</name>
    <dbReference type="NCBI Taxonomy" id="2502791"/>
    <lineage>
        <taxon>Bacteria</taxon>
        <taxon>Bacillati</taxon>
        <taxon>Bacillota</taxon>
        <taxon>Bacilli</taxon>
        <taxon>Bacillales</taxon>
        <taxon>Bacillaceae</taxon>
        <taxon>Salicibibacter</taxon>
    </lineage>
</organism>
<feature type="transmembrane region" description="Helical" evidence="6">
    <location>
        <begin position="239"/>
        <end position="258"/>
    </location>
</feature>
<evidence type="ECO:0000313" key="8">
    <source>
        <dbReference type="EMBL" id="QDI92684.1"/>
    </source>
</evidence>
<proteinExistence type="inferred from homology"/>
<keyword evidence="3 6" id="KW-0812">Transmembrane</keyword>
<feature type="transmembrane region" description="Helical" evidence="6">
    <location>
        <begin position="7"/>
        <end position="26"/>
    </location>
</feature>
<dbReference type="InterPro" id="IPR037185">
    <property type="entry name" value="EmrE-like"/>
</dbReference>
<dbReference type="RefSeq" id="WP_142091183.1">
    <property type="nucleotide sequence ID" value="NZ_CP035485.1"/>
</dbReference>
<dbReference type="PANTHER" id="PTHR32322">
    <property type="entry name" value="INNER MEMBRANE TRANSPORTER"/>
    <property type="match status" value="1"/>
</dbReference>
<comment type="similarity">
    <text evidence="2">Belongs to the EamA transporter family.</text>
</comment>
<feature type="transmembrane region" description="Helical" evidence="6">
    <location>
        <begin position="32"/>
        <end position="51"/>
    </location>
</feature>
<feature type="transmembrane region" description="Helical" evidence="6">
    <location>
        <begin position="264"/>
        <end position="281"/>
    </location>
</feature>
<evidence type="ECO:0000256" key="4">
    <source>
        <dbReference type="ARBA" id="ARBA00022989"/>
    </source>
</evidence>
<keyword evidence="5 6" id="KW-0472">Membrane</keyword>
<accession>A0A514LLE2</accession>
<keyword evidence="9" id="KW-1185">Reference proteome</keyword>
<dbReference type="InterPro" id="IPR000620">
    <property type="entry name" value="EamA_dom"/>
</dbReference>
<evidence type="ECO:0000256" key="2">
    <source>
        <dbReference type="ARBA" id="ARBA00007362"/>
    </source>
</evidence>
<dbReference type="Proteomes" id="UP000319756">
    <property type="component" value="Chromosome"/>
</dbReference>
<comment type="subcellular location">
    <subcellularLocation>
        <location evidence="1">Endomembrane system</location>
        <topology evidence="1">Multi-pass membrane protein</topology>
    </subcellularLocation>
</comment>
<dbReference type="PANTHER" id="PTHR32322:SF2">
    <property type="entry name" value="EAMA DOMAIN-CONTAINING PROTEIN"/>
    <property type="match status" value="1"/>
</dbReference>
<dbReference type="SUPFAM" id="SSF103481">
    <property type="entry name" value="Multidrug resistance efflux transporter EmrE"/>
    <property type="match status" value="2"/>
</dbReference>
<dbReference type="InterPro" id="IPR050638">
    <property type="entry name" value="AA-Vitamin_Transporters"/>
</dbReference>
<protein>
    <submittedName>
        <fullName evidence="8">DMT family transporter</fullName>
    </submittedName>
</protein>